<accession>A0A6B1D5W4</accession>
<dbReference type="AlphaFoldDB" id="A0A6B1D5W4"/>
<proteinExistence type="predicted"/>
<protein>
    <submittedName>
        <fullName evidence="1">Uncharacterized protein</fullName>
    </submittedName>
</protein>
<dbReference type="EMBL" id="VXMH01000051">
    <property type="protein sequence ID" value="MYC95280.1"/>
    <property type="molecule type" value="Genomic_DNA"/>
</dbReference>
<comment type="caution">
    <text evidence="1">The sequence shown here is derived from an EMBL/GenBank/DDBJ whole genome shotgun (WGS) entry which is preliminary data.</text>
</comment>
<name>A0A6B1D5W4_9CHLR</name>
<organism evidence="1">
    <name type="scientific">Caldilineaceae bacterium SB0661_bin_32</name>
    <dbReference type="NCBI Taxonomy" id="2605255"/>
    <lineage>
        <taxon>Bacteria</taxon>
        <taxon>Bacillati</taxon>
        <taxon>Chloroflexota</taxon>
        <taxon>Caldilineae</taxon>
        <taxon>Caldilineales</taxon>
        <taxon>Caldilineaceae</taxon>
    </lineage>
</organism>
<sequence>MIRKTYDIVPDTGDQTYPVLWHIHTLWQTDEEGLLREFHSTYTSLDKAEDAVRERLILAGHRPDVSALAAQKIAVRALSTYMDQLDDAEWVDGVLGDALDGAEDDSR</sequence>
<gene>
    <name evidence="1" type="ORF">F4X14_09935</name>
</gene>
<evidence type="ECO:0000313" key="1">
    <source>
        <dbReference type="EMBL" id="MYC95280.1"/>
    </source>
</evidence>
<reference evidence="1" key="1">
    <citation type="submission" date="2019-09" db="EMBL/GenBank/DDBJ databases">
        <title>Characterisation of the sponge microbiome using genome-centric metagenomics.</title>
        <authorList>
            <person name="Engelberts J.P."/>
            <person name="Robbins S.J."/>
            <person name="De Goeij J.M."/>
            <person name="Aranda M."/>
            <person name="Bell S.C."/>
            <person name="Webster N.S."/>
        </authorList>
    </citation>
    <scope>NUCLEOTIDE SEQUENCE</scope>
    <source>
        <strain evidence="1">SB0661_bin_32</strain>
    </source>
</reference>